<keyword evidence="1" id="KW-0732">Signal</keyword>
<dbReference type="EMBL" id="JBDPZD010000002">
    <property type="protein sequence ID" value="MEO3691187.1"/>
    <property type="molecule type" value="Genomic_DNA"/>
</dbReference>
<protein>
    <recommendedName>
        <fullName evidence="4">PEP-CTERM sorting domain-containing protein</fullName>
    </recommendedName>
</protein>
<name>A0ABV0G0D8_9BURK</name>
<evidence type="ECO:0000256" key="1">
    <source>
        <dbReference type="SAM" id="SignalP"/>
    </source>
</evidence>
<accession>A0ABV0G0D8</accession>
<proteinExistence type="predicted"/>
<evidence type="ECO:0008006" key="4">
    <source>
        <dbReference type="Google" id="ProtNLM"/>
    </source>
</evidence>
<feature type="chain" id="PRO_5046631717" description="PEP-CTERM sorting domain-containing protein" evidence="1">
    <location>
        <begin position="22"/>
        <end position="306"/>
    </location>
</feature>
<sequence>MQATRLLATFPLAAAVLGAQAAELGQQDLGSTGALVSSCAGIATGAFPTEGNRFDWQIGKSNCSAFSTTTPGQVLSASNSYTQATPSIQADTHGSAQYGSVGMYAHFRANASAGFAASETTAGWTDTLTLMPVNPAQLGQNAVLSFSVHLDGVLDGLPTGNSYTRIGTQVWLNNATTASNFRAQGQGQGGFPFHKVIDQDLNFNVTVKLGTPFELGVFSRASVGTAGAGPNWFSEATSDFASTLTWQGISGVTLAGNAIAYTLSSQSGIDWTQAYTASVPEPAPSVLLGLGLWVVGRRAKAVRTSA</sequence>
<comment type="caution">
    <text evidence="2">The sequence shown here is derived from an EMBL/GenBank/DDBJ whole genome shotgun (WGS) entry which is preliminary data.</text>
</comment>
<dbReference type="Proteomes" id="UP001495147">
    <property type="component" value="Unassembled WGS sequence"/>
</dbReference>
<gene>
    <name evidence="2" type="ORF">ABDJ85_06865</name>
</gene>
<evidence type="ECO:0000313" key="3">
    <source>
        <dbReference type="Proteomes" id="UP001495147"/>
    </source>
</evidence>
<dbReference type="RefSeq" id="WP_347704030.1">
    <property type="nucleotide sequence ID" value="NZ_JBDPZD010000002.1"/>
</dbReference>
<evidence type="ECO:0000313" key="2">
    <source>
        <dbReference type="EMBL" id="MEO3691187.1"/>
    </source>
</evidence>
<feature type="signal peptide" evidence="1">
    <location>
        <begin position="1"/>
        <end position="21"/>
    </location>
</feature>
<reference evidence="2 3" key="1">
    <citation type="submission" date="2024-05" db="EMBL/GenBank/DDBJ databases">
        <title>Roseateles sp. DJS-2-20 16S ribosomal RNA gene Genome sequencing and assembly.</title>
        <authorList>
            <person name="Woo H."/>
        </authorList>
    </citation>
    <scope>NUCLEOTIDE SEQUENCE [LARGE SCALE GENOMIC DNA]</scope>
    <source>
        <strain evidence="2 3">DJS-2-20</strain>
    </source>
</reference>
<keyword evidence="3" id="KW-1185">Reference proteome</keyword>
<organism evidence="2 3">
    <name type="scientific">Roseateles paludis</name>
    <dbReference type="NCBI Taxonomy" id="3145238"/>
    <lineage>
        <taxon>Bacteria</taxon>
        <taxon>Pseudomonadati</taxon>
        <taxon>Pseudomonadota</taxon>
        <taxon>Betaproteobacteria</taxon>
        <taxon>Burkholderiales</taxon>
        <taxon>Sphaerotilaceae</taxon>
        <taxon>Roseateles</taxon>
    </lineage>
</organism>